<dbReference type="SUPFAM" id="SSF51215">
    <property type="entry name" value="Regulatory protein AraC"/>
    <property type="match status" value="1"/>
</dbReference>
<accession>A0A9D2KJ53</accession>
<dbReference type="EMBL" id="DXAK01000016">
    <property type="protein sequence ID" value="HJA06256.1"/>
    <property type="molecule type" value="Genomic_DNA"/>
</dbReference>
<reference evidence="5" key="2">
    <citation type="submission" date="2021-04" db="EMBL/GenBank/DDBJ databases">
        <authorList>
            <person name="Gilroy R."/>
        </authorList>
    </citation>
    <scope>NUCLEOTIDE SEQUENCE</scope>
    <source>
        <strain evidence="5">ChiSjej2B20-11307</strain>
    </source>
</reference>
<feature type="domain" description="HTH araC/xylS-type" evidence="4">
    <location>
        <begin position="195"/>
        <end position="292"/>
    </location>
</feature>
<reference evidence="5" key="1">
    <citation type="journal article" date="2021" name="PeerJ">
        <title>Extensive microbial diversity within the chicken gut microbiome revealed by metagenomics and culture.</title>
        <authorList>
            <person name="Gilroy R."/>
            <person name="Ravi A."/>
            <person name="Getino M."/>
            <person name="Pursley I."/>
            <person name="Horton D.L."/>
            <person name="Alikhan N.F."/>
            <person name="Baker D."/>
            <person name="Gharbi K."/>
            <person name="Hall N."/>
            <person name="Watson M."/>
            <person name="Adriaenssens E.M."/>
            <person name="Foster-Nyarko E."/>
            <person name="Jarju S."/>
            <person name="Secka A."/>
            <person name="Antonio M."/>
            <person name="Oren A."/>
            <person name="Chaudhuri R.R."/>
            <person name="La Ragione R."/>
            <person name="Hildebrand F."/>
            <person name="Pallen M.J."/>
        </authorList>
    </citation>
    <scope>NUCLEOTIDE SEQUENCE</scope>
    <source>
        <strain evidence="5">ChiSjej2B20-11307</strain>
    </source>
</reference>
<dbReference type="InterPro" id="IPR003313">
    <property type="entry name" value="AraC-bd"/>
</dbReference>
<dbReference type="Gene3D" id="1.10.10.60">
    <property type="entry name" value="Homeodomain-like"/>
    <property type="match status" value="2"/>
</dbReference>
<gene>
    <name evidence="5" type="ORF">H9798_03790</name>
</gene>
<dbReference type="InterPro" id="IPR037923">
    <property type="entry name" value="HTH-like"/>
</dbReference>
<dbReference type="Proteomes" id="UP000824223">
    <property type="component" value="Unassembled WGS sequence"/>
</dbReference>
<comment type="caution">
    <text evidence="5">The sequence shown here is derived from an EMBL/GenBank/DDBJ whole genome shotgun (WGS) entry which is preliminary data.</text>
</comment>
<dbReference type="InterPro" id="IPR009057">
    <property type="entry name" value="Homeodomain-like_sf"/>
</dbReference>
<evidence type="ECO:0000313" key="6">
    <source>
        <dbReference type="Proteomes" id="UP000824223"/>
    </source>
</evidence>
<dbReference type="GO" id="GO:0043565">
    <property type="term" value="F:sequence-specific DNA binding"/>
    <property type="evidence" value="ECO:0007669"/>
    <property type="project" value="InterPro"/>
</dbReference>
<keyword evidence="3" id="KW-0804">Transcription</keyword>
<evidence type="ECO:0000256" key="1">
    <source>
        <dbReference type="ARBA" id="ARBA00023015"/>
    </source>
</evidence>
<proteinExistence type="predicted"/>
<dbReference type="InterPro" id="IPR014710">
    <property type="entry name" value="RmlC-like_jellyroll"/>
</dbReference>
<protein>
    <submittedName>
        <fullName evidence="5">AraC family transcriptional regulator</fullName>
    </submittedName>
</protein>
<evidence type="ECO:0000256" key="3">
    <source>
        <dbReference type="ARBA" id="ARBA00023163"/>
    </source>
</evidence>
<dbReference type="SUPFAM" id="SSF46689">
    <property type="entry name" value="Homeodomain-like"/>
    <property type="match status" value="2"/>
</dbReference>
<dbReference type="Gene3D" id="2.60.120.10">
    <property type="entry name" value="Jelly Rolls"/>
    <property type="match status" value="1"/>
</dbReference>
<dbReference type="PROSITE" id="PS01124">
    <property type="entry name" value="HTH_ARAC_FAMILY_2"/>
    <property type="match status" value="1"/>
</dbReference>
<evidence type="ECO:0000313" key="5">
    <source>
        <dbReference type="EMBL" id="HJA06256.1"/>
    </source>
</evidence>
<dbReference type="InterPro" id="IPR018062">
    <property type="entry name" value="HTH_AraC-typ_CS"/>
</dbReference>
<dbReference type="PANTHER" id="PTHR43280">
    <property type="entry name" value="ARAC-FAMILY TRANSCRIPTIONAL REGULATOR"/>
    <property type="match status" value="1"/>
</dbReference>
<dbReference type="PANTHER" id="PTHR43280:SF34">
    <property type="entry name" value="ARAC-FAMILY TRANSCRIPTIONAL REGULATOR"/>
    <property type="match status" value="1"/>
</dbReference>
<evidence type="ECO:0000259" key="4">
    <source>
        <dbReference type="PROSITE" id="PS01124"/>
    </source>
</evidence>
<dbReference type="GO" id="GO:0003700">
    <property type="term" value="F:DNA-binding transcription factor activity"/>
    <property type="evidence" value="ECO:0007669"/>
    <property type="project" value="InterPro"/>
</dbReference>
<organism evidence="5 6">
    <name type="scientific">Candidatus Mediterraneibacter pullicola</name>
    <dbReference type="NCBI Taxonomy" id="2838682"/>
    <lineage>
        <taxon>Bacteria</taxon>
        <taxon>Bacillati</taxon>
        <taxon>Bacillota</taxon>
        <taxon>Clostridia</taxon>
        <taxon>Lachnospirales</taxon>
        <taxon>Lachnospiraceae</taxon>
        <taxon>Mediterraneibacter</taxon>
    </lineage>
</organism>
<dbReference type="InterPro" id="IPR018060">
    <property type="entry name" value="HTH_AraC"/>
</dbReference>
<dbReference type="PROSITE" id="PS00041">
    <property type="entry name" value="HTH_ARAC_FAMILY_1"/>
    <property type="match status" value="1"/>
</dbReference>
<sequence>MKACPSCKETVQQCMEKHSFAFAHLYNDEKAMDMHIHDCYEIYYSICGGKQFLIDNCFYDIHEGDIFLINQFESHYLSQIDSQKHERIVMSINPDYLKELSSQSTDLTRCFHFRASDMPHRMHLTSEEQNRFLYYIHKLSSTNGFGEDIMDRAAFLELMVFLNRAFNARCKNAGGAHITSAEKDQAVISHNAQVDAILSYINTHMQDDLSLDELSSHFYLSSSYICRIFKAATGTTINKYITAKRITLSKSLLSQGYSVNDACEACGFNDYSNYLKAFTKAVGISPRKYAQYNS</sequence>
<dbReference type="SMART" id="SM00342">
    <property type="entry name" value="HTH_ARAC"/>
    <property type="match status" value="1"/>
</dbReference>
<dbReference type="AlphaFoldDB" id="A0A9D2KJ53"/>
<evidence type="ECO:0000256" key="2">
    <source>
        <dbReference type="ARBA" id="ARBA00023125"/>
    </source>
</evidence>
<dbReference type="Pfam" id="PF02311">
    <property type="entry name" value="AraC_binding"/>
    <property type="match status" value="1"/>
</dbReference>
<keyword evidence="1" id="KW-0805">Transcription regulation</keyword>
<keyword evidence="2" id="KW-0238">DNA-binding</keyword>
<dbReference type="Pfam" id="PF12833">
    <property type="entry name" value="HTH_18"/>
    <property type="match status" value="1"/>
</dbReference>
<name>A0A9D2KJ53_9FIRM</name>